<sequence length="173" mass="19895">MAKNPYSCFSAKIDLIGINPFVFLPEKVLLYLFKRAGKNTSPLPVCGTVNGKKYQQTLVKYAGDWRLYINLSMLEHSTKRIGEQIDIIIDYDEQERILLPQPKLINTLNKNPQAKQIFDSLQPSLQKEIIHYISFLKTEKSIDNNVQKAVVFLLGNNRFISRDPLNKIHDTSD</sequence>
<dbReference type="SUPFAM" id="SSF141694">
    <property type="entry name" value="AF2212/PG0164-like"/>
    <property type="match status" value="1"/>
</dbReference>
<proteinExistence type="predicted"/>
<reference evidence="1 2" key="1">
    <citation type="submission" date="2016-10" db="EMBL/GenBank/DDBJ databases">
        <authorList>
            <person name="de Groot N.N."/>
        </authorList>
    </citation>
    <scope>NUCLEOTIDE SEQUENCE [LARGE SCALE GENOMIC DNA]</scope>
    <source>
        <strain evidence="1 2">CGMCC 1.10825</strain>
    </source>
</reference>
<evidence type="ECO:0000313" key="1">
    <source>
        <dbReference type="EMBL" id="SEI03872.1"/>
    </source>
</evidence>
<keyword evidence="2" id="KW-1185">Reference proteome</keyword>
<evidence type="ECO:0000313" key="2">
    <source>
        <dbReference type="Proteomes" id="UP000199634"/>
    </source>
</evidence>
<dbReference type="Pfam" id="PF13376">
    <property type="entry name" value="OmdA"/>
    <property type="match status" value="1"/>
</dbReference>
<dbReference type="AlphaFoldDB" id="A0A1H6MPS4"/>
<dbReference type="OrthoDB" id="2243618at2"/>
<accession>A0A1H6MPS4</accession>
<gene>
    <name evidence="1" type="ORF">SAMN02927937_02901</name>
</gene>
<organism evidence="1 2">
    <name type="scientific">Paenimyroides marinum</name>
    <dbReference type="NCBI Taxonomy" id="1159016"/>
    <lineage>
        <taxon>Bacteria</taxon>
        <taxon>Pseudomonadati</taxon>
        <taxon>Bacteroidota</taxon>
        <taxon>Flavobacteriia</taxon>
        <taxon>Flavobacteriales</taxon>
        <taxon>Flavobacteriaceae</taxon>
        <taxon>Paenimyroides</taxon>
    </lineage>
</organism>
<dbReference type="Proteomes" id="UP000199634">
    <property type="component" value="Unassembled WGS sequence"/>
</dbReference>
<name>A0A1H6MPS4_9FLAO</name>
<protein>
    <submittedName>
        <fullName evidence="1">Bacteriocin-protection, YdeI or OmpD-Associated</fullName>
    </submittedName>
</protein>
<dbReference type="EMBL" id="FNXE01000081">
    <property type="protein sequence ID" value="SEI03872.1"/>
    <property type="molecule type" value="Genomic_DNA"/>
</dbReference>
<dbReference type="STRING" id="1159016.SAMN02927937_02901"/>
<dbReference type="RefSeq" id="WP_091102923.1">
    <property type="nucleotide sequence ID" value="NZ_FNXE01000081.1"/>
</dbReference>